<dbReference type="GO" id="GO:0016787">
    <property type="term" value="F:hydrolase activity"/>
    <property type="evidence" value="ECO:0007669"/>
    <property type="project" value="UniProtKB-KW"/>
</dbReference>
<keyword evidence="18" id="KW-0131">Cell cycle</keyword>
<dbReference type="GO" id="GO:0046872">
    <property type="term" value="F:metal ion binding"/>
    <property type="evidence" value="ECO:0007669"/>
    <property type="project" value="UniProtKB-KW"/>
</dbReference>
<dbReference type="GO" id="GO:0006355">
    <property type="term" value="P:regulation of DNA-templated transcription"/>
    <property type="evidence" value="ECO:0007669"/>
    <property type="project" value="InterPro"/>
</dbReference>
<dbReference type="Pfam" id="PF00271">
    <property type="entry name" value="Helicase_C"/>
    <property type="match status" value="1"/>
</dbReference>
<dbReference type="InterPro" id="IPR011545">
    <property type="entry name" value="DEAD/DEAH_box_helicase_dom"/>
</dbReference>
<feature type="compositionally biased region" description="Basic and acidic residues" evidence="22">
    <location>
        <begin position="556"/>
        <end position="567"/>
    </location>
</feature>
<dbReference type="Pfam" id="PF06959">
    <property type="entry name" value="RecQ5"/>
    <property type="match status" value="1"/>
</dbReference>
<reference evidence="25" key="1">
    <citation type="submission" date="2025-08" db="UniProtKB">
        <authorList>
            <consortium name="Ensembl"/>
        </authorList>
    </citation>
    <scope>IDENTIFICATION</scope>
</reference>
<name>A0A8C7GHD8_ONCKI</name>
<feature type="region of interest" description="Disordered" evidence="22">
    <location>
        <begin position="524"/>
        <end position="578"/>
    </location>
</feature>
<keyword evidence="16" id="KW-0413">Isomerase</keyword>
<evidence type="ECO:0000256" key="12">
    <source>
        <dbReference type="ARBA" id="ARBA00022833"/>
    </source>
</evidence>
<keyword evidence="14" id="KW-0238">DNA-binding</keyword>
<dbReference type="GO" id="GO:0009378">
    <property type="term" value="F:four-way junction helicase activity"/>
    <property type="evidence" value="ECO:0007669"/>
    <property type="project" value="TreeGrafter"/>
</dbReference>
<evidence type="ECO:0000256" key="10">
    <source>
        <dbReference type="ARBA" id="ARBA00022801"/>
    </source>
</evidence>
<comment type="subcellular location">
    <subcellularLocation>
        <location evidence="2">Nucleus</location>
        <location evidence="2">Nucleoplasm</location>
    </subcellularLocation>
</comment>
<evidence type="ECO:0000256" key="8">
    <source>
        <dbReference type="ARBA" id="ARBA00022741"/>
    </source>
</evidence>
<dbReference type="FunFam" id="3.40.50.300:FF:000444">
    <property type="entry name" value="ATP-dependent DNA helicase"/>
    <property type="match status" value="1"/>
</dbReference>
<dbReference type="Pfam" id="PF00270">
    <property type="entry name" value="DEAD"/>
    <property type="match status" value="1"/>
</dbReference>
<evidence type="ECO:0000256" key="4">
    <source>
        <dbReference type="ARBA" id="ARBA00022553"/>
    </source>
</evidence>
<comment type="catalytic activity">
    <reaction evidence="20 21">
        <text>ATP + H2O = ADP + phosphate + H(+)</text>
        <dbReference type="Rhea" id="RHEA:13065"/>
        <dbReference type="ChEBI" id="CHEBI:15377"/>
        <dbReference type="ChEBI" id="CHEBI:15378"/>
        <dbReference type="ChEBI" id="CHEBI:30616"/>
        <dbReference type="ChEBI" id="CHEBI:43474"/>
        <dbReference type="ChEBI" id="CHEBI:456216"/>
    </reaction>
</comment>
<evidence type="ECO:0000256" key="3">
    <source>
        <dbReference type="ARBA" id="ARBA00005446"/>
    </source>
</evidence>
<gene>
    <name evidence="25" type="primary">RECQL5</name>
    <name evidence="25" type="synonym">recql5</name>
</gene>
<dbReference type="GO" id="GO:0010605">
    <property type="term" value="P:negative regulation of macromolecule metabolic process"/>
    <property type="evidence" value="ECO:0007669"/>
    <property type="project" value="UniProtKB-ARBA"/>
</dbReference>
<evidence type="ECO:0000313" key="25">
    <source>
        <dbReference type="Ensembl" id="ENSOKIP00005042451.1"/>
    </source>
</evidence>
<evidence type="ECO:0000256" key="22">
    <source>
        <dbReference type="SAM" id="MobiDB-lite"/>
    </source>
</evidence>
<dbReference type="GO" id="GO:0003677">
    <property type="term" value="F:DNA binding"/>
    <property type="evidence" value="ECO:0007669"/>
    <property type="project" value="UniProtKB-KW"/>
</dbReference>
<evidence type="ECO:0000256" key="16">
    <source>
        <dbReference type="ARBA" id="ARBA00023235"/>
    </source>
</evidence>
<sequence>MTSIKKALKTHFGFDKFRSQKQEDVVKAVVKGDRDVFVCMPTGAGKSLCYQLPAVLAKGITLVISPLIALIQDQVDHLRDLNIPACSINSKLPAGERRLILADLESESPRLKLLYITPEMVASSAFQPCLTGLLSRSLLSYLAVDEAHCVSQWGHDFRPDYLKLGSLRARLPGIPCVALTATAPQKVQEDIAKSLRLRSPLSFATPVFRSNLHYEVVYRELLEDPYKHLHAFIREALTLGEGPKGQGCGIVYCRTRDGCETVAYQLTKLGVLAKPYHAGLKAGDRTEAQTDWMQGKVLVIVATISFGMGVDKSNVRFVAHWNLAKSLASYYQESGRAGRDGLPSSCRTYYSPKDREQLNFLIRKEVARKQAKRGSEKDQDKASITDFEAMVSFCEQEGCRHATISKFFGDQKPDCAGACDYCRDPKAVRAQLEKGATLCTKTGAAWSTQPRGPFGFDRDLYAGGRKGYGFERSEMQWSNSLEASLNILPSVSPSLHQLKRKRIGAGLRGSSNPFQTASDLLRASNCEGSTTGPGANSGTGSGGPDCLAGSGESAGEEERGKRKETKTGDTAPTISSSIRAKASAVSAFLNSPTKTGGKALSKKQKLAEAAKNSRNITQYFGKKPIENSQEVEIRTNDVSSQAFSIPPQSLPTQEITPATVSMDTIPMDTSPMEIIPMETIPIETIPMDTIPTEINNLDNDDEEVKEELCEDSEESEALPSAKRSCPLQDSRKKVTFNPKVQETVLEPGSPSKAPKPVSLKEVADIVVRCLDPFYTQGKFATKELFKSFARYLSHLLAEGRSRGRGQVKMQARNLIKKFFSSVKRCESEADWKHLKGPHSTETSEHRGMGGGGTMNRKVEEDNNLGV</sequence>
<dbReference type="PROSITE" id="PS51192">
    <property type="entry name" value="HELICASE_ATP_BIND_1"/>
    <property type="match status" value="1"/>
</dbReference>
<dbReference type="GeneTree" id="ENSGT00940000157800"/>
<keyword evidence="15" id="KW-0234">DNA repair</keyword>
<keyword evidence="8 21" id="KW-0547">Nucleotide-binding</keyword>
<keyword evidence="9" id="KW-0227">DNA damage</keyword>
<evidence type="ECO:0000256" key="1">
    <source>
        <dbReference type="ARBA" id="ARBA00001947"/>
    </source>
</evidence>
<keyword evidence="7" id="KW-0479">Metal-binding</keyword>
<keyword evidence="12" id="KW-0862">Zinc</keyword>
<evidence type="ECO:0000256" key="2">
    <source>
        <dbReference type="ARBA" id="ARBA00004642"/>
    </source>
</evidence>
<dbReference type="GO" id="GO:0005524">
    <property type="term" value="F:ATP binding"/>
    <property type="evidence" value="ECO:0007669"/>
    <property type="project" value="UniProtKB-KW"/>
</dbReference>
<comment type="similarity">
    <text evidence="3 21">Belongs to the helicase family. RecQ subfamily.</text>
</comment>
<evidence type="ECO:0000256" key="13">
    <source>
        <dbReference type="ARBA" id="ARBA00022840"/>
    </source>
</evidence>
<keyword evidence="4" id="KW-0597">Phosphoprotein</keyword>
<reference evidence="25" key="2">
    <citation type="submission" date="2025-09" db="UniProtKB">
        <authorList>
            <consortium name="Ensembl"/>
        </authorList>
    </citation>
    <scope>IDENTIFICATION</scope>
</reference>
<dbReference type="SUPFAM" id="SSF52540">
    <property type="entry name" value="P-loop containing nucleoside triphosphate hydrolases"/>
    <property type="match status" value="1"/>
</dbReference>
<feature type="domain" description="Helicase C-terminal" evidence="24">
    <location>
        <begin position="232"/>
        <end position="383"/>
    </location>
</feature>
<protein>
    <recommendedName>
        <fullName evidence="21">ATP-dependent DNA helicase</fullName>
        <ecNumber evidence="21">5.6.2.4</ecNumber>
    </recommendedName>
</protein>
<evidence type="ECO:0000256" key="5">
    <source>
        <dbReference type="ARBA" id="ARBA00022618"/>
    </source>
</evidence>
<dbReference type="GO" id="GO:0045934">
    <property type="term" value="P:negative regulation of nucleobase-containing compound metabolic process"/>
    <property type="evidence" value="ECO:0007669"/>
    <property type="project" value="UniProtKB-ARBA"/>
</dbReference>
<dbReference type="InterPro" id="IPR013257">
    <property type="entry name" value="SRI"/>
</dbReference>
<keyword evidence="11 21" id="KW-0347">Helicase</keyword>
<keyword evidence="10 21" id="KW-0378">Hydrolase</keyword>
<keyword evidence="5" id="KW-0132">Cell division</keyword>
<dbReference type="GO" id="GO:0043138">
    <property type="term" value="F:3'-5' DNA helicase activity"/>
    <property type="evidence" value="ECO:0007669"/>
    <property type="project" value="UniProtKB-EC"/>
</dbReference>
<proteinExistence type="inferred from homology"/>
<dbReference type="AlphaFoldDB" id="A0A8C7GHD8"/>
<organism evidence="25 26">
    <name type="scientific">Oncorhynchus kisutch</name>
    <name type="common">Coho salmon</name>
    <name type="synonym">Salmo kisutch</name>
    <dbReference type="NCBI Taxonomy" id="8019"/>
    <lineage>
        <taxon>Eukaryota</taxon>
        <taxon>Metazoa</taxon>
        <taxon>Chordata</taxon>
        <taxon>Craniata</taxon>
        <taxon>Vertebrata</taxon>
        <taxon>Euteleostomi</taxon>
        <taxon>Actinopterygii</taxon>
        <taxon>Neopterygii</taxon>
        <taxon>Teleostei</taxon>
        <taxon>Protacanthopterygii</taxon>
        <taxon>Salmoniformes</taxon>
        <taxon>Salmonidae</taxon>
        <taxon>Salmoninae</taxon>
        <taxon>Oncorhynchus</taxon>
    </lineage>
</organism>
<evidence type="ECO:0000256" key="9">
    <source>
        <dbReference type="ARBA" id="ARBA00022763"/>
    </source>
</evidence>
<dbReference type="Gene3D" id="3.40.50.300">
    <property type="entry name" value="P-loop containing nucleotide triphosphate hydrolases"/>
    <property type="match status" value="2"/>
</dbReference>
<evidence type="ECO:0000256" key="20">
    <source>
        <dbReference type="ARBA" id="ARBA00049360"/>
    </source>
</evidence>
<keyword evidence="26" id="KW-1185">Reference proteome</keyword>
<dbReference type="GO" id="GO:0000724">
    <property type="term" value="P:double-strand break repair via homologous recombination"/>
    <property type="evidence" value="ECO:0007669"/>
    <property type="project" value="TreeGrafter"/>
</dbReference>
<comment type="catalytic activity">
    <reaction evidence="19 21">
        <text>Couples ATP hydrolysis with the unwinding of duplex DNA by translocating in the 3'-5' direction.</text>
        <dbReference type="EC" id="5.6.2.4"/>
    </reaction>
</comment>
<evidence type="ECO:0000256" key="14">
    <source>
        <dbReference type="ARBA" id="ARBA00023125"/>
    </source>
</evidence>
<dbReference type="Pfam" id="PF08236">
    <property type="entry name" value="SRI"/>
    <property type="match status" value="1"/>
</dbReference>
<dbReference type="GO" id="GO:0006260">
    <property type="term" value="P:DNA replication"/>
    <property type="evidence" value="ECO:0007669"/>
    <property type="project" value="UniProtKB-KW"/>
</dbReference>
<evidence type="ECO:0000256" key="19">
    <source>
        <dbReference type="ARBA" id="ARBA00034617"/>
    </source>
</evidence>
<dbReference type="GO" id="GO:0005654">
    <property type="term" value="C:nucleoplasm"/>
    <property type="evidence" value="ECO:0007669"/>
    <property type="project" value="UniProtKB-SubCell"/>
</dbReference>
<dbReference type="Pfam" id="PF16124">
    <property type="entry name" value="RecQ_Zn_bind"/>
    <property type="match status" value="1"/>
</dbReference>
<dbReference type="EC" id="5.6.2.4" evidence="21"/>
<evidence type="ECO:0000256" key="17">
    <source>
        <dbReference type="ARBA" id="ARBA00023242"/>
    </source>
</evidence>
<dbReference type="Ensembl" id="ENSOKIT00005044757.1">
    <property type="protein sequence ID" value="ENSOKIP00005042451.1"/>
    <property type="gene ID" value="ENSOKIG00005017883.1"/>
</dbReference>
<dbReference type="InterPro" id="IPR001650">
    <property type="entry name" value="Helicase_C-like"/>
</dbReference>
<dbReference type="GO" id="GO:0051301">
    <property type="term" value="P:cell division"/>
    <property type="evidence" value="ECO:0007669"/>
    <property type="project" value="UniProtKB-KW"/>
</dbReference>
<evidence type="ECO:0000256" key="6">
    <source>
        <dbReference type="ARBA" id="ARBA00022705"/>
    </source>
</evidence>
<evidence type="ECO:0000259" key="24">
    <source>
        <dbReference type="PROSITE" id="PS51194"/>
    </source>
</evidence>
<evidence type="ECO:0000256" key="7">
    <source>
        <dbReference type="ARBA" id="ARBA00022723"/>
    </source>
</evidence>
<dbReference type="PROSITE" id="PS51194">
    <property type="entry name" value="HELICASE_CTER"/>
    <property type="match status" value="1"/>
</dbReference>
<dbReference type="InterPro" id="IPR004589">
    <property type="entry name" value="DNA_helicase_ATP-dep_RecQ"/>
</dbReference>
<evidence type="ECO:0000259" key="23">
    <source>
        <dbReference type="PROSITE" id="PS51192"/>
    </source>
</evidence>
<keyword evidence="13 21" id="KW-0067">ATP-binding</keyword>
<feature type="domain" description="Helicase ATP-binding" evidence="23">
    <location>
        <begin position="27"/>
        <end position="201"/>
    </location>
</feature>
<dbReference type="NCBIfam" id="TIGR00614">
    <property type="entry name" value="recQ_fam"/>
    <property type="match status" value="1"/>
</dbReference>
<accession>A0A8C7GHD8</accession>
<dbReference type="CDD" id="cd18794">
    <property type="entry name" value="SF2_C_RecQ"/>
    <property type="match status" value="1"/>
</dbReference>
<dbReference type="InterPro" id="IPR010716">
    <property type="entry name" value="RECQ5"/>
</dbReference>
<dbReference type="InterPro" id="IPR032284">
    <property type="entry name" value="RecQ_Zn-bd"/>
</dbReference>
<dbReference type="FunFam" id="3.40.50.300:FF:000614">
    <property type="entry name" value="ATP-dependent DNA helicase"/>
    <property type="match status" value="1"/>
</dbReference>
<dbReference type="InterPro" id="IPR014001">
    <property type="entry name" value="Helicase_ATP-bd"/>
</dbReference>
<keyword evidence="6" id="KW-0235">DNA replication</keyword>
<dbReference type="InterPro" id="IPR027417">
    <property type="entry name" value="P-loop_NTPase"/>
</dbReference>
<evidence type="ECO:0000256" key="18">
    <source>
        <dbReference type="ARBA" id="ARBA00023306"/>
    </source>
</evidence>
<evidence type="ECO:0000256" key="15">
    <source>
        <dbReference type="ARBA" id="ARBA00023204"/>
    </source>
</evidence>
<dbReference type="PANTHER" id="PTHR13710:SF152">
    <property type="entry name" value="ATP-DEPENDENT DNA HELICASE Q5"/>
    <property type="match status" value="1"/>
</dbReference>
<evidence type="ECO:0000256" key="11">
    <source>
        <dbReference type="ARBA" id="ARBA00022806"/>
    </source>
</evidence>
<dbReference type="SMART" id="SM00487">
    <property type="entry name" value="DEXDc"/>
    <property type="match status" value="1"/>
</dbReference>
<feature type="region of interest" description="Disordered" evidence="22">
    <location>
        <begin position="830"/>
        <end position="866"/>
    </location>
</feature>
<dbReference type="GO" id="GO:0005737">
    <property type="term" value="C:cytoplasm"/>
    <property type="evidence" value="ECO:0007669"/>
    <property type="project" value="TreeGrafter"/>
</dbReference>
<dbReference type="Proteomes" id="UP000694557">
    <property type="component" value="Unassembled WGS sequence"/>
</dbReference>
<dbReference type="SMART" id="SM00490">
    <property type="entry name" value="HELICc"/>
    <property type="match status" value="1"/>
</dbReference>
<evidence type="ECO:0000256" key="21">
    <source>
        <dbReference type="RuleBase" id="RU364117"/>
    </source>
</evidence>
<evidence type="ECO:0000313" key="26">
    <source>
        <dbReference type="Proteomes" id="UP000694557"/>
    </source>
</evidence>
<dbReference type="GO" id="GO:0005694">
    <property type="term" value="C:chromosome"/>
    <property type="evidence" value="ECO:0007669"/>
    <property type="project" value="InterPro"/>
</dbReference>
<keyword evidence="17 21" id="KW-0539">Nucleus</keyword>
<comment type="cofactor">
    <cofactor evidence="1">
        <name>Zn(2+)</name>
        <dbReference type="ChEBI" id="CHEBI:29105"/>
    </cofactor>
</comment>
<dbReference type="PANTHER" id="PTHR13710">
    <property type="entry name" value="DNA HELICASE RECQ FAMILY MEMBER"/>
    <property type="match status" value="1"/>
</dbReference>